<sequence length="202" mass="23182">MELRARRRRRGRADGGVQIRRQDARILFPHGRICCSGRQRTRCRAVEKEERGGCGRGVDDWKWVTARHGWPRAASWGGVADDHIWPARQRREECSEASLVRRGTAGGSGGRHSTRRRSRRRRRRRCWWVRCSLQCTKAGRQGEPVQWSYMSAEVGWWWSIGASDVDSQVRRSVTLSGGRSSASLLLFVVLALPMCGWWVVIL</sequence>
<protein>
    <submittedName>
        <fullName evidence="2">Uncharacterized protein</fullName>
    </submittedName>
</protein>
<keyword evidence="1" id="KW-0812">Transmembrane</keyword>
<keyword evidence="1" id="KW-1133">Transmembrane helix</keyword>
<evidence type="ECO:0000313" key="2">
    <source>
        <dbReference type="EnsemblPlants" id="OBART02G14310.1"/>
    </source>
</evidence>
<name>A0A0D3F4C7_9ORYZ</name>
<evidence type="ECO:0000313" key="3">
    <source>
        <dbReference type="Proteomes" id="UP000026960"/>
    </source>
</evidence>
<dbReference type="PaxDb" id="65489-OBART02G14310.1"/>
<dbReference type="AlphaFoldDB" id="A0A0D3F4C7"/>
<dbReference type="EnsemblPlants" id="OBART02G14310.1">
    <property type="protein sequence ID" value="OBART02G14310.1"/>
    <property type="gene ID" value="OBART02G14310"/>
</dbReference>
<feature type="transmembrane region" description="Helical" evidence="1">
    <location>
        <begin position="180"/>
        <end position="200"/>
    </location>
</feature>
<reference evidence="2" key="2">
    <citation type="submission" date="2015-03" db="UniProtKB">
        <authorList>
            <consortium name="EnsemblPlants"/>
        </authorList>
    </citation>
    <scope>IDENTIFICATION</scope>
</reference>
<reference evidence="2" key="1">
    <citation type="journal article" date="2009" name="Rice">
        <title>De Novo Next Generation Sequencing of Plant Genomes.</title>
        <authorList>
            <person name="Rounsley S."/>
            <person name="Marri P.R."/>
            <person name="Yu Y."/>
            <person name="He R."/>
            <person name="Sisneros N."/>
            <person name="Goicoechea J.L."/>
            <person name="Lee S.J."/>
            <person name="Angelova A."/>
            <person name="Kudrna D."/>
            <person name="Luo M."/>
            <person name="Affourtit J."/>
            <person name="Desany B."/>
            <person name="Knight J."/>
            <person name="Niazi F."/>
            <person name="Egholm M."/>
            <person name="Wing R.A."/>
        </authorList>
    </citation>
    <scope>NUCLEOTIDE SEQUENCE [LARGE SCALE GENOMIC DNA]</scope>
    <source>
        <strain evidence="2">cv. IRGC 105608</strain>
    </source>
</reference>
<evidence type="ECO:0000256" key="1">
    <source>
        <dbReference type="SAM" id="Phobius"/>
    </source>
</evidence>
<dbReference type="HOGENOM" id="CLU_1368123_0_0_1"/>
<keyword evidence="3" id="KW-1185">Reference proteome</keyword>
<dbReference type="Proteomes" id="UP000026960">
    <property type="component" value="Chromosome 2"/>
</dbReference>
<dbReference type="Gramene" id="OBART02G14310.1">
    <property type="protein sequence ID" value="OBART02G14310.1"/>
    <property type="gene ID" value="OBART02G14310"/>
</dbReference>
<accession>A0A0D3F4C7</accession>
<proteinExistence type="predicted"/>
<keyword evidence="1" id="KW-0472">Membrane</keyword>
<organism evidence="2">
    <name type="scientific">Oryza barthii</name>
    <dbReference type="NCBI Taxonomy" id="65489"/>
    <lineage>
        <taxon>Eukaryota</taxon>
        <taxon>Viridiplantae</taxon>
        <taxon>Streptophyta</taxon>
        <taxon>Embryophyta</taxon>
        <taxon>Tracheophyta</taxon>
        <taxon>Spermatophyta</taxon>
        <taxon>Magnoliopsida</taxon>
        <taxon>Liliopsida</taxon>
        <taxon>Poales</taxon>
        <taxon>Poaceae</taxon>
        <taxon>BOP clade</taxon>
        <taxon>Oryzoideae</taxon>
        <taxon>Oryzeae</taxon>
        <taxon>Oryzinae</taxon>
        <taxon>Oryza</taxon>
    </lineage>
</organism>